<feature type="region of interest" description="Disordered" evidence="2">
    <location>
        <begin position="138"/>
        <end position="180"/>
    </location>
</feature>
<evidence type="ECO:0000313" key="5">
    <source>
        <dbReference type="EMBL" id="KMN13158.1"/>
    </source>
</evidence>
<dbReference type="OrthoDB" id="7362103at2"/>
<accession>A0A0J6ILH2</accession>
<protein>
    <recommendedName>
        <fullName evidence="4">DUF4174 domain-containing protein</fullName>
    </recommendedName>
</protein>
<feature type="chain" id="PRO_5005274928" description="DUF4174 domain-containing protein" evidence="3">
    <location>
        <begin position="20"/>
        <end position="180"/>
    </location>
</feature>
<feature type="compositionally biased region" description="Basic and acidic residues" evidence="2">
    <location>
        <begin position="140"/>
        <end position="164"/>
    </location>
</feature>
<evidence type="ECO:0000256" key="3">
    <source>
        <dbReference type="SAM" id="SignalP"/>
    </source>
</evidence>
<proteinExistence type="predicted"/>
<comment type="caution">
    <text evidence="5">The sequence shown here is derived from an EMBL/GenBank/DDBJ whole genome shotgun (WGS) entry which is preliminary data.</text>
</comment>
<reference evidence="5 6" key="1">
    <citation type="submission" date="2015-02" db="EMBL/GenBank/DDBJ databases">
        <title>Pseudomonas helleri sp. nov. and Pseudomonas weihenstephanensis sp. nov., isolated from raw cows milk.</title>
        <authorList>
            <person name="von Neubeck M."/>
            <person name="Huptas C."/>
            <person name="Wenning M."/>
            <person name="Scherer S."/>
        </authorList>
    </citation>
    <scope>NUCLEOTIDE SEQUENCE [LARGE SCALE GENOMIC DNA]</scope>
    <source>
        <strain evidence="5 6">DSM 29166</strain>
    </source>
</reference>
<sequence>MLIRLMILASVLLSGAAQSADIDSPLKQDIGKSRPLVIFARTSADPTLMSLKKNLEEPTTQQAFKDRKMVLYTVEGLSGKRDGKNLEQPQTMALIRGLSLGVINSTQVVVFGKDGQRVPLPADTHDLNIIFSAIDNLPAQEKENSRPEDLVTPPDKAKKGKGETAVKASGAVKAPQPLDD</sequence>
<dbReference type="AlphaFoldDB" id="A0A0J6ILH2"/>
<dbReference type="RefSeq" id="WP_048364885.1">
    <property type="nucleotide sequence ID" value="NZ_JYLF01000005.1"/>
</dbReference>
<evidence type="ECO:0000259" key="4">
    <source>
        <dbReference type="Pfam" id="PF13778"/>
    </source>
</evidence>
<evidence type="ECO:0000313" key="6">
    <source>
        <dbReference type="Proteomes" id="UP000036325"/>
    </source>
</evidence>
<gene>
    <name evidence="5" type="ORF">TU86_13835</name>
</gene>
<dbReference type="InterPro" id="IPR025232">
    <property type="entry name" value="DUF4174"/>
</dbReference>
<evidence type="ECO:0000256" key="2">
    <source>
        <dbReference type="SAM" id="MobiDB-lite"/>
    </source>
</evidence>
<evidence type="ECO:0000256" key="1">
    <source>
        <dbReference type="ARBA" id="ARBA00022729"/>
    </source>
</evidence>
<dbReference type="STRING" id="1608994.TU86_13835"/>
<dbReference type="EMBL" id="JYLF01000005">
    <property type="protein sequence ID" value="KMN13158.1"/>
    <property type="molecule type" value="Genomic_DNA"/>
</dbReference>
<name>A0A0J6ILH2_9PSED</name>
<feature type="signal peptide" evidence="3">
    <location>
        <begin position="1"/>
        <end position="19"/>
    </location>
</feature>
<feature type="domain" description="DUF4174" evidence="4">
    <location>
        <begin position="25"/>
        <end position="143"/>
    </location>
</feature>
<dbReference type="Proteomes" id="UP000036325">
    <property type="component" value="Unassembled WGS sequence"/>
</dbReference>
<keyword evidence="1 3" id="KW-0732">Signal</keyword>
<dbReference type="PATRIC" id="fig|1608994.3.peg.3422"/>
<organism evidence="5 6">
    <name type="scientific">Pseudomonas weihenstephanensis</name>
    <dbReference type="NCBI Taxonomy" id="1608994"/>
    <lineage>
        <taxon>Bacteria</taxon>
        <taxon>Pseudomonadati</taxon>
        <taxon>Pseudomonadota</taxon>
        <taxon>Gammaproteobacteria</taxon>
        <taxon>Pseudomonadales</taxon>
        <taxon>Pseudomonadaceae</taxon>
        <taxon>Pseudomonas</taxon>
    </lineage>
</organism>
<dbReference type="Pfam" id="PF13778">
    <property type="entry name" value="DUF4174"/>
    <property type="match status" value="1"/>
</dbReference>